<evidence type="ECO:0000313" key="1">
    <source>
        <dbReference type="EMBL" id="KAK7273598.1"/>
    </source>
</evidence>
<keyword evidence="2" id="KW-1185">Reference proteome</keyword>
<gene>
    <name evidence="1" type="ORF">RIF29_14654</name>
</gene>
<accession>A0AAN9FI75</accession>
<name>A0AAN9FI75_CROPI</name>
<proteinExistence type="predicted"/>
<sequence length="84" mass="9608">MLTLQVPRLSLDVHLDHIVLDSKQLLERKVLFFMCGDVTLHKAPDLWRKWNSGMGQGLHSFQVLIAMRDGDDEECITDSFSIVP</sequence>
<dbReference type="AlphaFoldDB" id="A0AAN9FI75"/>
<reference evidence="1 2" key="1">
    <citation type="submission" date="2024-01" db="EMBL/GenBank/DDBJ databases">
        <title>The genomes of 5 underutilized Papilionoideae crops provide insights into root nodulation and disease resistanc.</title>
        <authorList>
            <person name="Yuan L."/>
        </authorList>
    </citation>
    <scope>NUCLEOTIDE SEQUENCE [LARGE SCALE GENOMIC DNA]</scope>
    <source>
        <strain evidence="1">ZHUSHIDOU_FW_LH</strain>
        <tissue evidence="1">Leaf</tissue>
    </source>
</reference>
<protein>
    <submittedName>
        <fullName evidence="1">Uncharacterized protein</fullName>
    </submittedName>
</protein>
<organism evidence="1 2">
    <name type="scientific">Crotalaria pallida</name>
    <name type="common">Smooth rattlebox</name>
    <name type="synonym">Crotalaria striata</name>
    <dbReference type="NCBI Taxonomy" id="3830"/>
    <lineage>
        <taxon>Eukaryota</taxon>
        <taxon>Viridiplantae</taxon>
        <taxon>Streptophyta</taxon>
        <taxon>Embryophyta</taxon>
        <taxon>Tracheophyta</taxon>
        <taxon>Spermatophyta</taxon>
        <taxon>Magnoliopsida</taxon>
        <taxon>eudicotyledons</taxon>
        <taxon>Gunneridae</taxon>
        <taxon>Pentapetalae</taxon>
        <taxon>rosids</taxon>
        <taxon>fabids</taxon>
        <taxon>Fabales</taxon>
        <taxon>Fabaceae</taxon>
        <taxon>Papilionoideae</taxon>
        <taxon>50 kb inversion clade</taxon>
        <taxon>genistoids sensu lato</taxon>
        <taxon>core genistoids</taxon>
        <taxon>Crotalarieae</taxon>
        <taxon>Crotalaria</taxon>
    </lineage>
</organism>
<comment type="caution">
    <text evidence="1">The sequence shown here is derived from an EMBL/GenBank/DDBJ whole genome shotgun (WGS) entry which is preliminary data.</text>
</comment>
<evidence type="ECO:0000313" key="2">
    <source>
        <dbReference type="Proteomes" id="UP001372338"/>
    </source>
</evidence>
<dbReference type="EMBL" id="JAYWIO010000003">
    <property type="protein sequence ID" value="KAK7273598.1"/>
    <property type="molecule type" value="Genomic_DNA"/>
</dbReference>
<dbReference type="Proteomes" id="UP001372338">
    <property type="component" value="Unassembled WGS sequence"/>
</dbReference>